<dbReference type="CDD" id="cd01392">
    <property type="entry name" value="HTH_LacI"/>
    <property type="match status" value="1"/>
</dbReference>
<evidence type="ECO:0000256" key="3">
    <source>
        <dbReference type="ARBA" id="ARBA00023163"/>
    </source>
</evidence>
<feature type="domain" description="HTH lacI-type" evidence="4">
    <location>
        <begin position="2"/>
        <end position="56"/>
    </location>
</feature>
<dbReference type="Gene3D" id="3.40.50.2300">
    <property type="match status" value="2"/>
</dbReference>
<comment type="caution">
    <text evidence="5">The sequence shown here is derived from an EMBL/GenBank/DDBJ whole genome shotgun (WGS) entry which is preliminary data.</text>
</comment>
<reference evidence="5 6" key="1">
    <citation type="submission" date="2020-05" db="EMBL/GenBank/DDBJ databases">
        <title>MicrobeNet Type strains.</title>
        <authorList>
            <person name="Nicholson A.C."/>
        </authorList>
    </citation>
    <scope>NUCLEOTIDE SEQUENCE [LARGE SCALE GENOMIC DNA]</scope>
    <source>
        <strain evidence="5 6">JCM 14547</strain>
    </source>
</reference>
<dbReference type="SUPFAM" id="SSF53822">
    <property type="entry name" value="Periplasmic binding protein-like I"/>
    <property type="match status" value="1"/>
</dbReference>
<evidence type="ECO:0000313" key="6">
    <source>
        <dbReference type="Proteomes" id="UP000555552"/>
    </source>
</evidence>
<dbReference type="EMBL" id="JABEMA010000130">
    <property type="protein sequence ID" value="NNH23366.1"/>
    <property type="molecule type" value="Genomic_DNA"/>
</dbReference>
<dbReference type="Proteomes" id="UP000555552">
    <property type="component" value="Unassembled WGS sequence"/>
</dbReference>
<dbReference type="AlphaFoldDB" id="A0A849BV37"/>
<evidence type="ECO:0000256" key="2">
    <source>
        <dbReference type="ARBA" id="ARBA00023125"/>
    </source>
</evidence>
<evidence type="ECO:0000256" key="1">
    <source>
        <dbReference type="ARBA" id="ARBA00023015"/>
    </source>
</evidence>
<dbReference type="PANTHER" id="PTHR30146">
    <property type="entry name" value="LACI-RELATED TRANSCRIPTIONAL REPRESSOR"/>
    <property type="match status" value="1"/>
</dbReference>
<accession>A0A849BV37</accession>
<evidence type="ECO:0000313" key="5">
    <source>
        <dbReference type="EMBL" id="NNH23366.1"/>
    </source>
</evidence>
<dbReference type="InterPro" id="IPR000843">
    <property type="entry name" value="HTH_LacI"/>
</dbReference>
<organism evidence="5 6">
    <name type="scientific">Pseudokineococcus marinus</name>
    <dbReference type="NCBI Taxonomy" id="351215"/>
    <lineage>
        <taxon>Bacteria</taxon>
        <taxon>Bacillati</taxon>
        <taxon>Actinomycetota</taxon>
        <taxon>Actinomycetes</taxon>
        <taxon>Kineosporiales</taxon>
        <taxon>Kineosporiaceae</taxon>
        <taxon>Pseudokineococcus</taxon>
    </lineage>
</organism>
<keyword evidence="3" id="KW-0804">Transcription</keyword>
<dbReference type="Pfam" id="PF00356">
    <property type="entry name" value="LacI"/>
    <property type="match status" value="1"/>
</dbReference>
<keyword evidence="6" id="KW-1185">Reference proteome</keyword>
<keyword evidence="2 5" id="KW-0238">DNA-binding</keyword>
<protein>
    <submittedName>
        <fullName evidence="5">LacI family DNA-binding transcriptional regulator</fullName>
    </submittedName>
</protein>
<dbReference type="SMART" id="SM00354">
    <property type="entry name" value="HTH_LACI"/>
    <property type="match status" value="1"/>
</dbReference>
<dbReference type="Pfam" id="PF13377">
    <property type="entry name" value="Peripla_BP_3"/>
    <property type="match status" value="1"/>
</dbReference>
<dbReference type="PANTHER" id="PTHR30146:SF109">
    <property type="entry name" value="HTH-TYPE TRANSCRIPTIONAL REGULATOR GALS"/>
    <property type="match status" value="1"/>
</dbReference>
<dbReference type="PROSITE" id="PS00356">
    <property type="entry name" value="HTH_LACI_1"/>
    <property type="match status" value="1"/>
</dbReference>
<proteinExistence type="predicted"/>
<dbReference type="GO" id="GO:0003700">
    <property type="term" value="F:DNA-binding transcription factor activity"/>
    <property type="evidence" value="ECO:0007669"/>
    <property type="project" value="TreeGrafter"/>
</dbReference>
<gene>
    <name evidence="5" type="ORF">HLB09_09730</name>
</gene>
<dbReference type="PROSITE" id="PS50932">
    <property type="entry name" value="HTH_LACI_2"/>
    <property type="match status" value="1"/>
</dbReference>
<dbReference type="GO" id="GO:0000976">
    <property type="term" value="F:transcription cis-regulatory region binding"/>
    <property type="evidence" value="ECO:0007669"/>
    <property type="project" value="TreeGrafter"/>
</dbReference>
<name>A0A849BV37_9ACTN</name>
<dbReference type="InterPro" id="IPR010982">
    <property type="entry name" value="Lambda_DNA-bd_dom_sf"/>
</dbReference>
<evidence type="ECO:0000259" key="4">
    <source>
        <dbReference type="PROSITE" id="PS50932"/>
    </source>
</evidence>
<keyword evidence="1" id="KW-0805">Transcription regulation</keyword>
<dbReference type="PRINTS" id="PR00036">
    <property type="entry name" value="HTHLACI"/>
</dbReference>
<dbReference type="RefSeq" id="WP_171203182.1">
    <property type="nucleotide sequence ID" value="NZ_BAAANP010000014.1"/>
</dbReference>
<dbReference type="InterPro" id="IPR028082">
    <property type="entry name" value="Peripla_BP_I"/>
</dbReference>
<dbReference type="InterPro" id="IPR046335">
    <property type="entry name" value="LacI/GalR-like_sensor"/>
</dbReference>
<dbReference type="SUPFAM" id="SSF47413">
    <property type="entry name" value="lambda repressor-like DNA-binding domains"/>
    <property type="match status" value="1"/>
</dbReference>
<sequence length="344" mass="35765">MASVKDVARAAGVSVGTVSNVLNRPDGVSPLLRERVEKAIAELGFVRNESARQLRAGSSRTIAVVVLDVANPFFADVVAGADAAAEEHDDLVIVCSSAGSAEREARHLRRLEQQRVLGVLLSPVLDGTSAAQAEVRRRGTPVVLLDRGTPDPDQSSVAVDDVRGGALAGEHLLDLGHRRLGFVGGPLGLRQVGERLQGLRSVSGGAEVLVVESAGMSVRAGSQAAAQVLGLPPGERPTALFCANDLLAIGVLNECLRRGVRVPDDVALVGYDDISFAATTTVPLTSVRQPRELLGRTAVRLLLEQVAAGRPGGRPTGPGEGVLYSPELVVRSSTTSRRSSGVAG</sequence>
<dbReference type="Gene3D" id="1.10.260.40">
    <property type="entry name" value="lambda repressor-like DNA-binding domains"/>
    <property type="match status" value="1"/>
</dbReference>